<accession>A0A376BAN7</accession>
<evidence type="ECO:0000256" key="1">
    <source>
        <dbReference type="ARBA" id="ARBA00005350"/>
    </source>
</evidence>
<dbReference type="EMBL" id="UFAJ01000603">
    <property type="protein sequence ID" value="SSD61200.1"/>
    <property type="molecule type" value="Genomic_DNA"/>
</dbReference>
<proteinExistence type="inferred from homology"/>
<evidence type="ECO:0000313" key="3">
    <source>
        <dbReference type="EMBL" id="SSD61200.1"/>
    </source>
</evidence>
<dbReference type="AlphaFoldDB" id="A0A376BAN7"/>
<gene>
    <name evidence="3" type="ORF">SCODWIG_02961</name>
</gene>
<dbReference type="PANTHER" id="PTHR23248:SF9">
    <property type="entry name" value="PHOSPHOLIPID SCRAMBLASE"/>
    <property type="match status" value="1"/>
</dbReference>
<name>A0A376BAN7_9ASCO</name>
<dbReference type="InterPro" id="IPR005552">
    <property type="entry name" value="Scramblase"/>
</dbReference>
<dbReference type="Pfam" id="PF03803">
    <property type="entry name" value="Scramblase"/>
    <property type="match status" value="1"/>
</dbReference>
<organism evidence="3 4">
    <name type="scientific">Saccharomycodes ludwigii</name>
    <dbReference type="NCBI Taxonomy" id="36035"/>
    <lineage>
        <taxon>Eukaryota</taxon>
        <taxon>Fungi</taxon>
        <taxon>Dikarya</taxon>
        <taxon>Ascomycota</taxon>
        <taxon>Saccharomycotina</taxon>
        <taxon>Saccharomycetes</taxon>
        <taxon>Saccharomycodales</taxon>
        <taxon>Saccharomycodaceae</taxon>
        <taxon>Saccharomycodes</taxon>
    </lineage>
</organism>
<dbReference type="GO" id="GO:0017128">
    <property type="term" value="F:phospholipid scramblase activity"/>
    <property type="evidence" value="ECO:0007669"/>
    <property type="project" value="InterPro"/>
</dbReference>
<dbReference type="PANTHER" id="PTHR23248">
    <property type="entry name" value="PHOSPHOLIPID SCRAMBLASE-RELATED"/>
    <property type="match status" value="1"/>
</dbReference>
<sequence length="331" mass="38081">MFSNRLPKISLCKPVFKIIFGKPTPTVAFSHYISRRLYSPRIRYNTNENNISNPNAYYYEHNNSFSNTNPQYNNNDQKPPDYYAGILNQPTLVIERKFEAFNIFLGVEQANKYRILDVNGNQLGYILESLESFPAVIKRQLFRTHRSFQIDVFDNFDNKILSFTRPFRFINSYIQAVSDNNSSNGTPHVLGESRQVWNLLRRKYELFETANSTVSSSNGAPAFNQFGYVDAPFLSFEFNVQDINGLIIGGVDRNWVGLAREFFTDTGVYVVRFDSSMCYEGIYPDSMLNKSKKLSYNERCTLLAMAISIDFDYFSRHSTSNGGIISTTDDI</sequence>
<dbReference type="OrthoDB" id="191150at2759"/>
<evidence type="ECO:0000256" key="2">
    <source>
        <dbReference type="RuleBase" id="RU363116"/>
    </source>
</evidence>
<dbReference type="GO" id="GO:0005886">
    <property type="term" value="C:plasma membrane"/>
    <property type="evidence" value="ECO:0007669"/>
    <property type="project" value="TreeGrafter"/>
</dbReference>
<dbReference type="Proteomes" id="UP000262825">
    <property type="component" value="Unassembled WGS sequence"/>
</dbReference>
<evidence type="ECO:0000313" key="4">
    <source>
        <dbReference type="Proteomes" id="UP000262825"/>
    </source>
</evidence>
<protein>
    <recommendedName>
        <fullName evidence="2">Phospholipid scramblase</fullName>
    </recommendedName>
</protein>
<dbReference type="VEuPathDB" id="FungiDB:SCODWIG_02961"/>
<comment type="similarity">
    <text evidence="1 2">Belongs to the phospholipid scramblase family.</text>
</comment>
<keyword evidence="4" id="KW-1185">Reference proteome</keyword>
<reference evidence="4" key="1">
    <citation type="submission" date="2018-06" db="EMBL/GenBank/DDBJ databases">
        <authorList>
            <person name="Guldener U."/>
        </authorList>
    </citation>
    <scope>NUCLEOTIDE SEQUENCE [LARGE SCALE GENOMIC DNA]</scope>
    <source>
        <strain evidence="4">UTAD17</strain>
    </source>
</reference>